<dbReference type="SUPFAM" id="SSF51735">
    <property type="entry name" value="NAD(P)-binding Rossmann-fold domains"/>
    <property type="match status" value="1"/>
</dbReference>
<dbReference type="GO" id="GO:0051287">
    <property type="term" value="F:NAD binding"/>
    <property type="evidence" value="ECO:0007669"/>
    <property type="project" value="InterPro"/>
</dbReference>
<dbReference type="PANTHER" id="PTHR42789:SF1">
    <property type="entry name" value="D-ISOMER SPECIFIC 2-HYDROXYACID DEHYDROGENASE FAMILY PROTEIN (AFU_ORTHOLOGUE AFUA_6G10090)"/>
    <property type="match status" value="1"/>
</dbReference>
<comment type="function">
    <text evidence="1">Catalyzes the reversible oxidation of 3-phospho-D-glycerate to 3-phosphonooxypyruvate, the first step of the phosphorylated L-serine biosynthesis pathway. Also catalyzes the reversible oxidation of 2-hydroxyglutarate to 2-oxoglutarate.</text>
</comment>
<comment type="catalytic activity">
    <reaction evidence="12">
        <text>(2R)-3-phosphoglycerate + NAD(+) = 3-phosphooxypyruvate + NADH + H(+)</text>
        <dbReference type="Rhea" id="RHEA:12641"/>
        <dbReference type="ChEBI" id="CHEBI:15378"/>
        <dbReference type="ChEBI" id="CHEBI:18110"/>
        <dbReference type="ChEBI" id="CHEBI:57540"/>
        <dbReference type="ChEBI" id="CHEBI:57945"/>
        <dbReference type="ChEBI" id="CHEBI:58272"/>
        <dbReference type="EC" id="1.1.1.95"/>
    </reaction>
</comment>
<dbReference type="PATRIC" id="fig|1150469.3.peg.736"/>
<dbReference type="HOGENOM" id="CLU_019796_9_2_5"/>
<dbReference type="EC" id="1.1.1.95" evidence="5"/>
<dbReference type="InterPro" id="IPR006140">
    <property type="entry name" value="D-isomer_DH_NAD-bd"/>
</dbReference>
<evidence type="ECO:0000256" key="13">
    <source>
        <dbReference type="RuleBase" id="RU003719"/>
    </source>
</evidence>
<dbReference type="KEGG" id="rpm:RSPPHO_00633"/>
<evidence type="ECO:0000256" key="7">
    <source>
        <dbReference type="ARBA" id="ARBA00023002"/>
    </source>
</evidence>
<dbReference type="InterPro" id="IPR054480">
    <property type="entry name" value="AHAS_small-like_ACT"/>
</dbReference>
<evidence type="ECO:0000256" key="11">
    <source>
        <dbReference type="ARBA" id="ARBA00048126"/>
    </source>
</evidence>
<dbReference type="InterPro" id="IPR002912">
    <property type="entry name" value="ACT_dom"/>
</dbReference>
<keyword evidence="8" id="KW-0520">NAD</keyword>
<dbReference type="InterPro" id="IPR045865">
    <property type="entry name" value="ACT-like_dom_sf"/>
</dbReference>
<protein>
    <recommendedName>
        <fullName evidence="6">D-3-phosphoglycerate dehydrogenase</fullName>
        <ecNumber evidence="4">1.1.1.399</ecNumber>
        <ecNumber evidence="5">1.1.1.95</ecNumber>
    </recommendedName>
    <alternativeName>
        <fullName evidence="10">2-oxoglutarate reductase</fullName>
    </alternativeName>
</protein>
<evidence type="ECO:0000256" key="12">
    <source>
        <dbReference type="ARBA" id="ARBA00048731"/>
    </source>
</evidence>
<keyword evidence="16" id="KW-1185">Reference proteome</keyword>
<dbReference type="GO" id="GO:0004617">
    <property type="term" value="F:phosphoglycerate dehydrogenase activity"/>
    <property type="evidence" value="ECO:0007669"/>
    <property type="project" value="UniProtKB-EC"/>
</dbReference>
<dbReference type="Pfam" id="PF02826">
    <property type="entry name" value="2-Hacid_dh_C"/>
    <property type="match status" value="1"/>
</dbReference>
<evidence type="ECO:0000256" key="6">
    <source>
        <dbReference type="ARBA" id="ARBA00021582"/>
    </source>
</evidence>
<dbReference type="NCBIfam" id="NF008759">
    <property type="entry name" value="PRK11790.1"/>
    <property type="match status" value="1"/>
</dbReference>
<proteinExistence type="inferred from homology"/>
<sequence>MATGAAGVGKVIPRACRRASTDIGDSPCFSGQGSMIPKTGAARQSGRRACRKKGSVVSNLSLPKDKIRIVLLENIHDTAVAYLQSRGYHNIERLKGALDGDALIDKIRDAHMIGIRSRTHLTREVLDGAEKLLTVGCFCIGTNQVDLDAAKEKGVPVFNAPYSNTRSVAELVVAEAIMLIRGIPQRNWGCHEGGWDKSADGSHEVRGKTLGLVGYGHIGSQVSVLAESFGMSVIYYDIVEKLAIGNARPCDSLTALLEQADVVSLHVPDTPETRGLIGANEIAAMKQGAHLINASRGLVVDIDALATALKSEKLAGAAIDVFPKEPASAKEIFESPLRGLRNVLLTPHVGGSTVEAQAGIGREVAEKLVKYSDDGSTLGAVNFPEVALPQQAKVTRFLHIHRNVPGVMSQINDLFSRHDINISGQYLMTDPQVGYVVVDVQKDLKAGEGFRKALAAIPGTLRFRFLN</sequence>
<dbReference type="AlphaFoldDB" id="H6SPY9"/>
<evidence type="ECO:0000256" key="8">
    <source>
        <dbReference type="ARBA" id="ARBA00023027"/>
    </source>
</evidence>
<dbReference type="EMBL" id="HE663493">
    <property type="protein sequence ID" value="CCG07259.1"/>
    <property type="molecule type" value="Genomic_DNA"/>
</dbReference>
<dbReference type="PANTHER" id="PTHR42789">
    <property type="entry name" value="D-ISOMER SPECIFIC 2-HYDROXYACID DEHYDROGENASE FAMILY PROTEIN (AFU_ORTHOLOGUE AFUA_6G10090)"/>
    <property type="match status" value="1"/>
</dbReference>
<keyword evidence="9" id="KW-0718">Serine biosynthesis</keyword>
<dbReference type="Gene3D" id="3.40.50.720">
    <property type="entry name" value="NAD(P)-binding Rossmann-like Domain"/>
    <property type="match status" value="2"/>
</dbReference>
<dbReference type="InterPro" id="IPR036291">
    <property type="entry name" value="NAD(P)-bd_dom_sf"/>
</dbReference>
<feature type="domain" description="ACT" evidence="14">
    <location>
        <begin position="396"/>
        <end position="467"/>
    </location>
</feature>
<evidence type="ECO:0000256" key="5">
    <source>
        <dbReference type="ARBA" id="ARBA00013143"/>
    </source>
</evidence>
<comment type="catalytic activity">
    <reaction evidence="11">
        <text>(R)-2-hydroxyglutarate + NAD(+) = 2-oxoglutarate + NADH + H(+)</text>
        <dbReference type="Rhea" id="RHEA:49612"/>
        <dbReference type="ChEBI" id="CHEBI:15378"/>
        <dbReference type="ChEBI" id="CHEBI:15801"/>
        <dbReference type="ChEBI" id="CHEBI:16810"/>
        <dbReference type="ChEBI" id="CHEBI:57540"/>
        <dbReference type="ChEBI" id="CHEBI:57945"/>
        <dbReference type="EC" id="1.1.1.399"/>
    </reaction>
</comment>
<comment type="similarity">
    <text evidence="3 13">Belongs to the D-isomer specific 2-hydroxyacid dehydrogenase family.</text>
</comment>
<keyword evidence="7 13" id="KW-0560">Oxidoreductase</keyword>
<dbReference type="Pfam" id="PF00389">
    <property type="entry name" value="2-Hacid_dh"/>
    <property type="match status" value="1"/>
</dbReference>
<keyword evidence="9" id="KW-0028">Amino-acid biosynthesis</keyword>
<comment type="pathway">
    <text evidence="2">Amino-acid biosynthesis; L-serine biosynthesis; L-serine from 3-phospho-D-glycerate: step 1/3.</text>
</comment>
<evidence type="ECO:0000256" key="3">
    <source>
        <dbReference type="ARBA" id="ARBA00005854"/>
    </source>
</evidence>
<evidence type="ECO:0000256" key="2">
    <source>
        <dbReference type="ARBA" id="ARBA00005216"/>
    </source>
</evidence>
<dbReference type="FunFam" id="3.40.50.720:FF:000041">
    <property type="entry name" value="D-3-phosphoglycerate dehydrogenase"/>
    <property type="match status" value="1"/>
</dbReference>
<evidence type="ECO:0000256" key="4">
    <source>
        <dbReference type="ARBA" id="ARBA00013001"/>
    </source>
</evidence>
<evidence type="ECO:0000256" key="9">
    <source>
        <dbReference type="ARBA" id="ARBA00023299"/>
    </source>
</evidence>
<dbReference type="Gene3D" id="3.30.70.260">
    <property type="match status" value="1"/>
</dbReference>
<dbReference type="SUPFAM" id="SSF55021">
    <property type="entry name" value="ACT-like"/>
    <property type="match status" value="1"/>
</dbReference>
<evidence type="ECO:0000259" key="14">
    <source>
        <dbReference type="PROSITE" id="PS51671"/>
    </source>
</evidence>
<dbReference type="Pfam" id="PF22629">
    <property type="entry name" value="ACT_AHAS_ss"/>
    <property type="match status" value="1"/>
</dbReference>
<dbReference type="CDD" id="cd04901">
    <property type="entry name" value="ACT_3PGDH"/>
    <property type="match status" value="1"/>
</dbReference>
<accession>H6SPY9</accession>
<dbReference type="STRING" id="1150469.RSPPHO_00633"/>
<gene>
    <name evidence="15" type="ORF">RSPPHO_00633</name>
</gene>
<reference evidence="15 16" key="1">
    <citation type="submission" date="2012-02" db="EMBL/GenBank/DDBJ databases">
        <title>Shotgun genome sequence of Phaeospirillum photometricum DSM 122.</title>
        <authorList>
            <person name="Duquesne K."/>
            <person name="Sturgis J."/>
        </authorList>
    </citation>
    <scope>NUCLEOTIDE SEQUENCE [LARGE SCALE GENOMIC DNA]</scope>
    <source>
        <strain evidence="16">DSM122</strain>
    </source>
</reference>
<dbReference type="InterPro" id="IPR006139">
    <property type="entry name" value="D-isomer_2_OHA_DH_cat_dom"/>
</dbReference>
<dbReference type="InterPro" id="IPR050857">
    <property type="entry name" value="D-2-hydroxyacid_DH"/>
</dbReference>
<name>H6SPY9_PARPM</name>
<evidence type="ECO:0000256" key="1">
    <source>
        <dbReference type="ARBA" id="ARBA00003800"/>
    </source>
</evidence>
<evidence type="ECO:0000313" key="16">
    <source>
        <dbReference type="Proteomes" id="UP000033220"/>
    </source>
</evidence>
<dbReference type="EC" id="1.1.1.399" evidence="4"/>
<dbReference type="GO" id="GO:0006564">
    <property type="term" value="P:L-serine biosynthetic process"/>
    <property type="evidence" value="ECO:0007669"/>
    <property type="project" value="UniProtKB-KW"/>
</dbReference>
<dbReference type="CDD" id="cd12176">
    <property type="entry name" value="PGDH_3"/>
    <property type="match status" value="1"/>
</dbReference>
<evidence type="ECO:0000256" key="10">
    <source>
        <dbReference type="ARBA" id="ARBA00030455"/>
    </source>
</evidence>
<evidence type="ECO:0000313" key="15">
    <source>
        <dbReference type="EMBL" id="CCG07259.1"/>
    </source>
</evidence>
<dbReference type="InterPro" id="IPR029753">
    <property type="entry name" value="D-isomer_DH_CS"/>
</dbReference>
<dbReference type="Proteomes" id="UP000033220">
    <property type="component" value="Chromosome DSM 122"/>
</dbReference>
<organism evidence="15 16">
    <name type="scientific">Pararhodospirillum photometricum DSM 122</name>
    <dbReference type="NCBI Taxonomy" id="1150469"/>
    <lineage>
        <taxon>Bacteria</taxon>
        <taxon>Pseudomonadati</taxon>
        <taxon>Pseudomonadota</taxon>
        <taxon>Alphaproteobacteria</taxon>
        <taxon>Rhodospirillales</taxon>
        <taxon>Rhodospirillaceae</taxon>
        <taxon>Pararhodospirillum</taxon>
    </lineage>
</organism>
<dbReference type="GO" id="GO:0047545">
    <property type="term" value="F:(S)-2-hydroxyglutarate dehydrogenase activity"/>
    <property type="evidence" value="ECO:0007669"/>
    <property type="project" value="UniProtKB-ARBA"/>
</dbReference>
<dbReference type="eggNOG" id="COG0111">
    <property type="taxonomic scope" value="Bacteria"/>
</dbReference>
<dbReference type="PROSITE" id="PS00670">
    <property type="entry name" value="D_2_HYDROXYACID_DH_2"/>
    <property type="match status" value="1"/>
</dbReference>
<dbReference type="SUPFAM" id="SSF52283">
    <property type="entry name" value="Formate/glycerate dehydrogenase catalytic domain-like"/>
    <property type="match status" value="1"/>
</dbReference>
<dbReference type="UniPathway" id="UPA00135">
    <property type="reaction ID" value="UER00196"/>
</dbReference>
<dbReference type="PROSITE" id="PS51671">
    <property type="entry name" value="ACT"/>
    <property type="match status" value="1"/>
</dbReference>